<name>A0A7J7XWM4_PIPKU</name>
<evidence type="ECO:0000256" key="1">
    <source>
        <dbReference type="SAM" id="Phobius"/>
    </source>
</evidence>
<evidence type="ECO:0000313" key="3">
    <source>
        <dbReference type="EMBL" id="KAF6354045.1"/>
    </source>
</evidence>
<dbReference type="Proteomes" id="UP000558488">
    <property type="component" value="Unassembled WGS sequence"/>
</dbReference>
<keyword evidence="2" id="KW-0732">Signal</keyword>
<reference evidence="3 4" key="1">
    <citation type="journal article" date="2020" name="Nature">
        <title>Six reference-quality genomes reveal evolution of bat adaptations.</title>
        <authorList>
            <person name="Jebb D."/>
            <person name="Huang Z."/>
            <person name="Pippel M."/>
            <person name="Hughes G.M."/>
            <person name="Lavrichenko K."/>
            <person name="Devanna P."/>
            <person name="Winkler S."/>
            <person name="Jermiin L.S."/>
            <person name="Skirmuntt E.C."/>
            <person name="Katzourakis A."/>
            <person name="Burkitt-Gray L."/>
            <person name="Ray D.A."/>
            <person name="Sullivan K.A.M."/>
            <person name="Roscito J.G."/>
            <person name="Kirilenko B.M."/>
            <person name="Davalos L.M."/>
            <person name="Corthals A.P."/>
            <person name="Power M.L."/>
            <person name="Jones G."/>
            <person name="Ransome R.D."/>
            <person name="Dechmann D.K.N."/>
            <person name="Locatelli A.G."/>
            <person name="Puechmaille S.J."/>
            <person name="Fedrigo O."/>
            <person name="Jarvis E.D."/>
            <person name="Hiller M."/>
            <person name="Vernes S.C."/>
            <person name="Myers E.W."/>
            <person name="Teeling E.C."/>
        </authorList>
    </citation>
    <scope>NUCLEOTIDE SEQUENCE [LARGE SCALE GENOMIC DNA]</scope>
    <source>
        <strain evidence="3">MPipKuh1</strain>
        <tissue evidence="3">Flight muscle</tissue>
    </source>
</reference>
<keyword evidence="1" id="KW-0472">Membrane</keyword>
<feature type="transmembrane region" description="Helical" evidence="1">
    <location>
        <begin position="163"/>
        <end position="186"/>
    </location>
</feature>
<evidence type="ECO:0000256" key="2">
    <source>
        <dbReference type="SAM" id="SignalP"/>
    </source>
</evidence>
<protein>
    <submittedName>
        <fullName evidence="3">Testis expressed 51</fullName>
    </submittedName>
</protein>
<keyword evidence="1" id="KW-1133">Transmembrane helix</keyword>
<dbReference type="EMBL" id="JACAGB010000007">
    <property type="protein sequence ID" value="KAF6354045.1"/>
    <property type="molecule type" value="Genomic_DNA"/>
</dbReference>
<dbReference type="AlphaFoldDB" id="A0A7J7XWM4"/>
<keyword evidence="1" id="KW-0812">Transmembrane</keyword>
<comment type="caution">
    <text evidence="3">The sequence shown here is derived from an EMBL/GenBank/DDBJ whole genome shotgun (WGS) entry which is preliminary data.</text>
</comment>
<feature type="signal peptide" evidence="2">
    <location>
        <begin position="1"/>
        <end position="15"/>
    </location>
</feature>
<feature type="chain" id="PRO_5029776597" evidence="2">
    <location>
        <begin position="16"/>
        <end position="203"/>
    </location>
</feature>
<sequence>MLLVLLGCLLPAAGAGRSCLRCWRELPLLLEYDLQVLWGPPGPPRELSLSLQALLLQAPVPPEPRYLGHEHVEREAAELFNHIDGAIGKFRDDKPSLLSEVNVQKQLFVERLSKAYEELEEQACNSSCALPFKLEVISCATCRAHLLTCGDPTLCPGWTQKTLLWAVSLCATFSLAVIAGGGWYIFWHKKQAEEVLEDTPARL</sequence>
<evidence type="ECO:0000313" key="4">
    <source>
        <dbReference type="Proteomes" id="UP000558488"/>
    </source>
</evidence>
<proteinExistence type="predicted"/>
<keyword evidence="4" id="KW-1185">Reference proteome</keyword>
<gene>
    <name evidence="3" type="ORF">mPipKuh1_017297</name>
</gene>
<organism evidence="3 4">
    <name type="scientific">Pipistrellus kuhlii</name>
    <name type="common">Kuhl's pipistrelle</name>
    <dbReference type="NCBI Taxonomy" id="59472"/>
    <lineage>
        <taxon>Eukaryota</taxon>
        <taxon>Metazoa</taxon>
        <taxon>Chordata</taxon>
        <taxon>Craniata</taxon>
        <taxon>Vertebrata</taxon>
        <taxon>Euteleostomi</taxon>
        <taxon>Mammalia</taxon>
        <taxon>Eutheria</taxon>
        <taxon>Laurasiatheria</taxon>
        <taxon>Chiroptera</taxon>
        <taxon>Yangochiroptera</taxon>
        <taxon>Vespertilionidae</taxon>
        <taxon>Pipistrellus</taxon>
    </lineage>
</organism>
<accession>A0A7J7XWM4</accession>